<evidence type="ECO:0000256" key="1">
    <source>
        <dbReference type="SAM" id="SignalP"/>
    </source>
</evidence>
<keyword evidence="3" id="KW-1185">Reference proteome</keyword>
<dbReference type="EMBL" id="JAERPS020000001">
    <property type="protein sequence ID" value="MBZ9610684.1"/>
    <property type="molecule type" value="Genomic_DNA"/>
</dbReference>
<reference evidence="2 3" key="1">
    <citation type="submission" date="2021-08" db="EMBL/GenBank/DDBJ databases">
        <title>Rheinheimera aquimaris sp. nov., isolated from seawater of the East Sea in Korea.</title>
        <authorList>
            <person name="Kim K.H."/>
            <person name="Wenting R."/>
            <person name="Kim K.R."/>
            <person name="Jeon C.O."/>
        </authorList>
    </citation>
    <scope>NUCLEOTIDE SEQUENCE [LARGE SCALE GENOMIC DNA]</scope>
    <source>
        <strain evidence="2 3">MA-13</strain>
    </source>
</reference>
<evidence type="ECO:0008006" key="4">
    <source>
        <dbReference type="Google" id="ProtNLM"/>
    </source>
</evidence>
<comment type="caution">
    <text evidence="2">The sequence shown here is derived from an EMBL/GenBank/DDBJ whole genome shotgun (WGS) entry which is preliminary data.</text>
</comment>
<feature type="chain" id="PRO_5046269242" description="DUF2845 domain-containing protein" evidence="1">
    <location>
        <begin position="22"/>
        <end position="106"/>
    </location>
</feature>
<proteinExistence type="predicted"/>
<accession>A0ABS7X579</accession>
<organism evidence="2 3">
    <name type="scientific">Rheinheimera maricola</name>
    <dbReference type="NCBI Taxonomy" id="2793282"/>
    <lineage>
        <taxon>Bacteria</taxon>
        <taxon>Pseudomonadati</taxon>
        <taxon>Pseudomonadota</taxon>
        <taxon>Gammaproteobacteria</taxon>
        <taxon>Chromatiales</taxon>
        <taxon>Chromatiaceae</taxon>
        <taxon>Rheinheimera</taxon>
    </lineage>
</organism>
<evidence type="ECO:0000313" key="3">
    <source>
        <dbReference type="Proteomes" id="UP000663814"/>
    </source>
</evidence>
<name>A0ABS7X579_9GAMM</name>
<keyword evidence="1" id="KW-0732">Signal</keyword>
<evidence type="ECO:0000313" key="2">
    <source>
        <dbReference type="EMBL" id="MBZ9610684.1"/>
    </source>
</evidence>
<dbReference type="Proteomes" id="UP000663814">
    <property type="component" value="Unassembled WGS sequence"/>
</dbReference>
<dbReference type="RefSeq" id="WP_205310728.1">
    <property type="nucleotide sequence ID" value="NZ_JAERPS020000001.1"/>
</dbReference>
<protein>
    <recommendedName>
        <fullName evidence="4">DUF2845 domain-containing protein</fullName>
    </recommendedName>
</protein>
<feature type="signal peptide" evidence="1">
    <location>
        <begin position="1"/>
        <end position="21"/>
    </location>
</feature>
<gene>
    <name evidence="2" type="ORF">I4W93_003640</name>
</gene>
<sequence length="106" mass="11344">MKFTHTVIAVAVLLVASQANACGFRLNDGKLLKCGMTRIEVMAVAGEPLAKDIETTAVDSGEPVKGETIETWSYRLQGDIGGEYLVSVTLSAGKVSAIYRKQQGRI</sequence>